<name>A0AAD7IW34_9AGAR</name>
<evidence type="ECO:0000256" key="1">
    <source>
        <dbReference type="SAM" id="Coils"/>
    </source>
</evidence>
<feature type="region of interest" description="Disordered" evidence="2">
    <location>
        <begin position="1"/>
        <end position="77"/>
    </location>
</feature>
<dbReference type="EMBL" id="JARKIB010000061">
    <property type="protein sequence ID" value="KAJ7751670.1"/>
    <property type="molecule type" value="Genomic_DNA"/>
</dbReference>
<keyword evidence="1" id="KW-0175">Coiled coil</keyword>
<keyword evidence="4" id="KW-1185">Reference proteome</keyword>
<accession>A0AAD7IW34</accession>
<feature type="coiled-coil region" evidence="1">
    <location>
        <begin position="220"/>
        <end position="247"/>
    </location>
</feature>
<gene>
    <name evidence="3" type="ORF">B0H16DRAFT_1724035</name>
</gene>
<reference evidence="3" key="1">
    <citation type="submission" date="2023-03" db="EMBL/GenBank/DDBJ databases">
        <title>Massive genome expansion in bonnet fungi (Mycena s.s.) driven by repeated elements and novel gene families across ecological guilds.</title>
        <authorList>
            <consortium name="Lawrence Berkeley National Laboratory"/>
            <person name="Harder C.B."/>
            <person name="Miyauchi S."/>
            <person name="Viragh M."/>
            <person name="Kuo A."/>
            <person name="Thoen E."/>
            <person name="Andreopoulos B."/>
            <person name="Lu D."/>
            <person name="Skrede I."/>
            <person name="Drula E."/>
            <person name="Henrissat B."/>
            <person name="Morin E."/>
            <person name="Kohler A."/>
            <person name="Barry K."/>
            <person name="LaButti K."/>
            <person name="Morin E."/>
            <person name="Salamov A."/>
            <person name="Lipzen A."/>
            <person name="Mereny Z."/>
            <person name="Hegedus B."/>
            <person name="Baldrian P."/>
            <person name="Stursova M."/>
            <person name="Weitz H."/>
            <person name="Taylor A."/>
            <person name="Grigoriev I.V."/>
            <person name="Nagy L.G."/>
            <person name="Martin F."/>
            <person name="Kauserud H."/>
        </authorList>
    </citation>
    <scope>NUCLEOTIDE SEQUENCE</scope>
    <source>
        <strain evidence="3">CBHHK182m</strain>
    </source>
</reference>
<protein>
    <submittedName>
        <fullName evidence="3">Uncharacterized protein</fullName>
    </submittedName>
</protein>
<dbReference type="AlphaFoldDB" id="A0AAD7IW34"/>
<evidence type="ECO:0000256" key="2">
    <source>
        <dbReference type="SAM" id="MobiDB-lite"/>
    </source>
</evidence>
<feature type="compositionally biased region" description="Polar residues" evidence="2">
    <location>
        <begin position="27"/>
        <end position="67"/>
    </location>
</feature>
<organism evidence="3 4">
    <name type="scientific">Mycena metata</name>
    <dbReference type="NCBI Taxonomy" id="1033252"/>
    <lineage>
        <taxon>Eukaryota</taxon>
        <taxon>Fungi</taxon>
        <taxon>Dikarya</taxon>
        <taxon>Basidiomycota</taxon>
        <taxon>Agaricomycotina</taxon>
        <taxon>Agaricomycetes</taxon>
        <taxon>Agaricomycetidae</taxon>
        <taxon>Agaricales</taxon>
        <taxon>Marasmiineae</taxon>
        <taxon>Mycenaceae</taxon>
        <taxon>Mycena</taxon>
    </lineage>
</organism>
<proteinExistence type="predicted"/>
<dbReference type="Proteomes" id="UP001215598">
    <property type="component" value="Unassembled WGS sequence"/>
</dbReference>
<comment type="caution">
    <text evidence="3">The sequence shown here is derived from an EMBL/GenBank/DDBJ whole genome shotgun (WGS) entry which is preliminary data.</text>
</comment>
<evidence type="ECO:0000313" key="3">
    <source>
        <dbReference type="EMBL" id="KAJ7751670.1"/>
    </source>
</evidence>
<sequence length="269" mass="28392">MSSSGSANAYSSPSRPTIPPPIEPSTGAENGQGPSVGGTTQFVSAMTSGQTATHASPETSSVSSGERTTPPDAPTGLTVRVQMDTDSIHYVDSLGGDVDDPTVPLDTPYYAPYQHPNLAQATPLTKTGETPSSTSDLQFTASQPEIPAVVTLPASGDAAPVIATGESALDNLFRELQVVMTPEQKYKYSAIRGMLSTGRTALLSTTAFVAGQRTALAKNARSIERVREDTEDKLQALHEQVMSQDEQVEYALNENLRVLLPAYFALTSS</sequence>
<feature type="compositionally biased region" description="Low complexity" evidence="2">
    <location>
        <begin position="1"/>
        <end position="15"/>
    </location>
</feature>
<evidence type="ECO:0000313" key="4">
    <source>
        <dbReference type="Proteomes" id="UP001215598"/>
    </source>
</evidence>